<organism evidence="2 3">
    <name type="scientific">Acidithiobacillus thiooxidans</name>
    <name type="common">Thiobacillus thiooxidans</name>
    <dbReference type="NCBI Taxonomy" id="930"/>
    <lineage>
        <taxon>Bacteria</taxon>
        <taxon>Pseudomonadati</taxon>
        <taxon>Pseudomonadota</taxon>
        <taxon>Acidithiobacillia</taxon>
        <taxon>Acidithiobacillales</taxon>
        <taxon>Acidithiobacillaceae</taxon>
        <taxon>Acidithiobacillus</taxon>
    </lineage>
</organism>
<dbReference type="EMBL" id="LWRY01000299">
    <property type="protein sequence ID" value="OCX67828.1"/>
    <property type="molecule type" value="Genomic_DNA"/>
</dbReference>
<keyword evidence="4" id="KW-1185">Reference proteome</keyword>
<dbReference type="RefSeq" id="WP_024894368.1">
    <property type="nucleotide sequence ID" value="NZ_LWRY01000299.1"/>
</dbReference>
<accession>A0A1C2I829</accession>
<evidence type="ECO:0000313" key="1">
    <source>
        <dbReference type="EMBL" id="OCX67828.1"/>
    </source>
</evidence>
<evidence type="ECO:0000313" key="2">
    <source>
        <dbReference type="EMBL" id="OCX72133.1"/>
    </source>
</evidence>
<reference evidence="2 3" key="1">
    <citation type="journal article" date="2016" name="Int. J. Mol. Sci.">
        <title>Comparative genomics of the extreme acidophile Acidithiobacillus thiooxidans reveals intraspecific divergence and niche adaptation.</title>
        <authorList>
            <person name="Zhang X."/>
            <person name="Feng X."/>
            <person name="Tao J."/>
            <person name="Ma L."/>
            <person name="Xiao Y."/>
            <person name="Liang Y."/>
            <person name="Liu X."/>
            <person name="Yin H."/>
        </authorList>
    </citation>
    <scope>NUCLEOTIDE SEQUENCE [LARGE SCALE GENOMIC DNA]</scope>
    <source>
        <strain evidence="2 3">A02</strain>
        <strain evidence="1">DXS-W</strain>
    </source>
</reference>
<gene>
    <name evidence="1" type="ORF">A6M23_19935</name>
    <name evidence="2" type="ORF">A6P07_10555</name>
</gene>
<evidence type="ECO:0000313" key="3">
    <source>
        <dbReference type="Proteomes" id="UP000094893"/>
    </source>
</evidence>
<dbReference type="EMBL" id="LWSA01000150">
    <property type="protein sequence ID" value="OCX72133.1"/>
    <property type="molecule type" value="Genomic_DNA"/>
</dbReference>
<dbReference type="Proteomes" id="UP000095008">
    <property type="component" value="Unassembled WGS sequence"/>
</dbReference>
<protein>
    <submittedName>
        <fullName evidence="2">Uncharacterized protein</fullName>
    </submittedName>
</protein>
<evidence type="ECO:0000313" key="4">
    <source>
        <dbReference type="Proteomes" id="UP000095008"/>
    </source>
</evidence>
<dbReference type="Proteomes" id="UP000094893">
    <property type="component" value="Unassembled WGS sequence"/>
</dbReference>
<name>A0A1C2I829_ACITH</name>
<comment type="caution">
    <text evidence="2">The sequence shown here is derived from an EMBL/GenBank/DDBJ whole genome shotgun (WGS) entry which is preliminary data.</text>
</comment>
<dbReference type="AlphaFoldDB" id="A0A1C2I829"/>
<proteinExistence type="predicted"/>
<dbReference type="OrthoDB" id="9998715at2"/>
<sequence length="59" mass="6751">MKDRLSFRTGDVSPFSQILLESVEDYSSTTRYAIDHLSRAVHPVLMIAHKSGVTRRFQV</sequence>